<accession>A0A979FKW3</accession>
<keyword evidence="6" id="KW-1185">Reference proteome</keyword>
<dbReference type="NCBIfam" id="TIGR00231">
    <property type="entry name" value="small_GTP"/>
    <property type="match status" value="1"/>
</dbReference>
<dbReference type="PANTHER" id="PTHR47981">
    <property type="entry name" value="RAB FAMILY"/>
    <property type="match status" value="1"/>
</dbReference>
<dbReference type="SMART" id="SM00173">
    <property type="entry name" value="RAS"/>
    <property type="match status" value="1"/>
</dbReference>
<dbReference type="OMA" id="CCWRELM"/>
<dbReference type="GO" id="GO:0005525">
    <property type="term" value="F:GTP binding"/>
    <property type="evidence" value="ECO:0007669"/>
    <property type="project" value="UniProtKB-KW"/>
</dbReference>
<dbReference type="AlphaFoldDB" id="A0A979FKW3"/>
<dbReference type="PROSITE" id="PS50076">
    <property type="entry name" value="DNAJ_2"/>
    <property type="match status" value="1"/>
</dbReference>
<keyword evidence="3" id="KW-0342">GTP-binding</keyword>
<dbReference type="GeneID" id="108679854"/>
<dbReference type="KEGG" id="hazt:108679854"/>
<dbReference type="CDD" id="cd06257">
    <property type="entry name" value="DnaJ"/>
    <property type="match status" value="1"/>
</dbReference>
<dbReference type="Pfam" id="PF00226">
    <property type="entry name" value="DnaJ"/>
    <property type="match status" value="1"/>
</dbReference>
<sequence>MDYASSRSKKSRPRMPTQPENLPRIRVLSLGNEGVGKSCLIKRYCEQRFVARYIPTIGIDYGSTRVEVDDQVVSVHFFDTSGSPLFEEVRSEFYADMQGVLLVYDVTDQASFLALDSWMAELHHNLGQSGVSTLEVVVVGNRSDTGGRPAGRQSLFSAALHGKENIRKSPTPSNQQNTGTKNGFNSTKNGSNRTKNCSNCTKNGSNGTKNGCTASGGGADAGGIPPTPNKRTTTAGSETEAEAAIGRLLSSSDHFHKLQLNRRGTTKEDVNKSYRRLAALVHPDKCAAPGAEEAFKRLAQARAAALSYLTETTV</sequence>
<dbReference type="SMART" id="SM00174">
    <property type="entry name" value="RHO"/>
    <property type="match status" value="1"/>
</dbReference>
<gene>
    <name evidence="7" type="primary">LOC108679854</name>
</gene>
<evidence type="ECO:0000259" key="5">
    <source>
        <dbReference type="PROSITE" id="PS50076"/>
    </source>
</evidence>
<feature type="region of interest" description="Disordered" evidence="4">
    <location>
        <begin position="1"/>
        <end position="22"/>
    </location>
</feature>
<proteinExistence type="inferred from homology"/>
<reference evidence="7" key="1">
    <citation type="submission" date="2025-08" db="UniProtKB">
        <authorList>
            <consortium name="RefSeq"/>
        </authorList>
    </citation>
    <scope>IDENTIFICATION</scope>
    <source>
        <tissue evidence="7">Whole organism</tissue>
    </source>
</reference>
<dbReference type="InterPro" id="IPR001623">
    <property type="entry name" value="DnaJ_domain"/>
</dbReference>
<dbReference type="PROSITE" id="PS51419">
    <property type="entry name" value="RAB"/>
    <property type="match status" value="1"/>
</dbReference>
<dbReference type="SUPFAM" id="SSF46565">
    <property type="entry name" value="Chaperone J-domain"/>
    <property type="match status" value="1"/>
</dbReference>
<dbReference type="SMART" id="SM00175">
    <property type="entry name" value="RAB"/>
    <property type="match status" value="1"/>
</dbReference>
<dbReference type="Gene3D" id="1.10.287.110">
    <property type="entry name" value="DnaJ domain"/>
    <property type="match status" value="1"/>
</dbReference>
<dbReference type="PRINTS" id="PR00449">
    <property type="entry name" value="RASTRNSFRMNG"/>
</dbReference>
<dbReference type="SUPFAM" id="SSF52540">
    <property type="entry name" value="P-loop containing nucleoside triphosphate hydrolases"/>
    <property type="match status" value="1"/>
</dbReference>
<dbReference type="Gene3D" id="3.40.50.300">
    <property type="entry name" value="P-loop containing nucleotide triphosphate hydrolases"/>
    <property type="match status" value="1"/>
</dbReference>
<name>A0A979FKW3_HYAAZ</name>
<organism evidence="6 7">
    <name type="scientific">Hyalella azteca</name>
    <name type="common">Amphipod</name>
    <dbReference type="NCBI Taxonomy" id="294128"/>
    <lineage>
        <taxon>Eukaryota</taxon>
        <taxon>Metazoa</taxon>
        <taxon>Ecdysozoa</taxon>
        <taxon>Arthropoda</taxon>
        <taxon>Crustacea</taxon>
        <taxon>Multicrustacea</taxon>
        <taxon>Malacostraca</taxon>
        <taxon>Eumalacostraca</taxon>
        <taxon>Peracarida</taxon>
        <taxon>Amphipoda</taxon>
        <taxon>Senticaudata</taxon>
        <taxon>Talitrida</taxon>
        <taxon>Talitroidea</taxon>
        <taxon>Hyalellidae</taxon>
        <taxon>Hyalella</taxon>
    </lineage>
</organism>
<comment type="similarity">
    <text evidence="1">Belongs to the small GTPase superfamily. Rab family.</text>
</comment>
<dbReference type="OrthoDB" id="8830751at2759"/>
<protein>
    <submittedName>
        <fullName evidence="7">DnaJ homolog subfamily C member 27-like</fullName>
    </submittedName>
</protein>
<dbReference type="GO" id="GO:0003924">
    <property type="term" value="F:GTPase activity"/>
    <property type="evidence" value="ECO:0007669"/>
    <property type="project" value="InterPro"/>
</dbReference>
<dbReference type="RefSeq" id="XP_047737639.1">
    <property type="nucleotide sequence ID" value="XM_047881683.1"/>
</dbReference>
<dbReference type="Pfam" id="PF00071">
    <property type="entry name" value="Ras"/>
    <property type="match status" value="1"/>
</dbReference>
<evidence type="ECO:0000256" key="1">
    <source>
        <dbReference type="ARBA" id="ARBA00006270"/>
    </source>
</evidence>
<dbReference type="InterPro" id="IPR027417">
    <property type="entry name" value="P-loop_NTPase"/>
</dbReference>
<evidence type="ECO:0000256" key="4">
    <source>
        <dbReference type="SAM" id="MobiDB-lite"/>
    </source>
</evidence>
<evidence type="ECO:0000313" key="7">
    <source>
        <dbReference type="RefSeq" id="XP_047737639.1"/>
    </source>
</evidence>
<keyword evidence="2" id="KW-0547">Nucleotide-binding</keyword>
<feature type="domain" description="J" evidence="5">
    <location>
        <begin position="253"/>
        <end position="314"/>
    </location>
</feature>
<dbReference type="InterPro" id="IPR036869">
    <property type="entry name" value="J_dom_sf"/>
</dbReference>
<evidence type="ECO:0000256" key="2">
    <source>
        <dbReference type="ARBA" id="ARBA00022741"/>
    </source>
</evidence>
<dbReference type="InterPro" id="IPR005225">
    <property type="entry name" value="Small_GTP-bd"/>
</dbReference>
<dbReference type="InterPro" id="IPR001806">
    <property type="entry name" value="Small_GTPase"/>
</dbReference>
<dbReference type="PANTHER" id="PTHR47981:SF20">
    <property type="entry name" value="RAS-RELATED PROTEIN RAB-7A"/>
    <property type="match status" value="1"/>
</dbReference>
<dbReference type="SMART" id="SM00271">
    <property type="entry name" value="DnaJ"/>
    <property type="match status" value="1"/>
</dbReference>
<dbReference type="Proteomes" id="UP000694843">
    <property type="component" value="Unplaced"/>
</dbReference>
<feature type="region of interest" description="Disordered" evidence="4">
    <location>
        <begin position="163"/>
        <end position="238"/>
    </location>
</feature>
<feature type="compositionally biased region" description="Polar residues" evidence="4">
    <location>
        <begin position="168"/>
        <end position="213"/>
    </location>
</feature>
<evidence type="ECO:0000256" key="3">
    <source>
        <dbReference type="ARBA" id="ARBA00023134"/>
    </source>
</evidence>
<dbReference type="FunFam" id="3.40.50.300:FF:001447">
    <property type="entry name" value="Ras-related protein Rab-1B"/>
    <property type="match status" value="1"/>
</dbReference>
<evidence type="ECO:0000313" key="6">
    <source>
        <dbReference type="Proteomes" id="UP000694843"/>
    </source>
</evidence>